<keyword evidence="4" id="KW-1185">Reference proteome</keyword>
<sequence>MSIKTVFFSIMIHGLLAYCCILLVSGVALLENKFLIVVLLFIFVIFANKLYPFKQYKMTDPVKIIGFIAFFVILFVHFNVMKLSFF</sequence>
<dbReference type="Proteomes" id="UP000472971">
    <property type="component" value="Unassembled WGS sequence"/>
</dbReference>
<feature type="transmembrane region" description="Helical" evidence="1">
    <location>
        <begin position="34"/>
        <end position="52"/>
    </location>
</feature>
<keyword evidence="1" id="KW-0812">Transmembrane</keyword>
<dbReference type="RefSeq" id="WP_163240253.1">
    <property type="nucleotide sequence ID" value="NZ_CP082780.1"/>
</dbReference>
<organism evidence="3 4">
    <name type="scientific">Bacillus aquiflavi</name>
    <dbReference type="NCBI Taxonomy" id="2672567"/>
    <lineage>
        <taxon>Bacteria</taxon>
        <taxon>Bacillati</taxon>
        <taxon>Bacillota</taxon>
        <taxon>Bacilli</taxon>
        <taxon>Bacillales</taxon>
        <taxon>Bacillaceae</taxon>
        <taxon>Bacillus</taxon>
    </lineage>
</organism>
<reference evidence="3 4" key="1">
    <citation type="submission" date="2020-02" db="EMBL/GenBank/DDBJ databases">
        <title>Bacillus aquiflavi sp. nov., isolated from yellow water of strong flavor Chinese baijiu in Yibin region of China.</title>
        <authorList>
            <person name="Xie J."/>
        </authorList>
    </citation>
    <scope>NUCLEOTIDE SEQUENCE [LARGE SCALE GENOMIC DNA]</scope>
    <source>
        <strain evidence="3 4">3H-10</strain>
    </source>
</reference>
<feature type="transmembrane region" description="Helical" evidence="1">
    <location>
        <begin position="64"/>
        <end position="85"/>
    </location>
</feature>
<accession>A0A6B3VYL6</accession>
<dbReference type="Proteomes" id="UP000570010">
    <property type="component" value="Unassembled WGS sequence"/>
</dbReference>
<keyword evidence="1" id="KW-1133">Transmembrane helix</keyword>
<reference evidence="2 5" key="2">
    <citation type="submission" date="2020-07" db="EMBL/GenBank/DDBJ databases">
        <authorList>
            <person name="Feng H."/>
        </authorList>
    </citation>
    <scope>NUCLEOTIDE SEQUENCE [LARGE SCALE GENOMIC DNA]</scope>
    <source>
        <strain evidence="2">S-12</strain>
        <strain evidence="5">s-12</strain>
    </source>
</reference>
<evidence type="ECO:0000313" key="3">
    <source>
        <dbReference type="EMBL" id="NEY80646.1"/>
    </source>
</evidence>
<protein>
    <submittedName>
        <fullName evidence="3">Uncharacterized protein</fullName>
    </submittedName>
</protein>
<comment type="caution">
    <text evidence="3">The sequence shown here is derived from an EMBL/GenBank/DDBJ whole genome shotgun (WGS) entry which is preliminary data.</text>
</comment>
<name>A0A6B3VYL6_9BACI</name>
<gene>
    <name evidence="3" type="ORF">G4D64_03725</name>
    <name evidence="2" type="ORF">H1Z61_03760</name>
</gene>
<evidence type="ECO:0000313" key="5">
    <source>
        <dbReference type="Proteomes" id="UP000570010"/>
    </source>
</evidence>
<proteinExistence type="predicted"/>
<evidence type="ECO:0000256" key="1">
    <source>
        <dbReference type="SAM" id="Phobius"/>
    </source>
</evidence>
<feature type="transmembrane region" description="Helical" evidence="1">
    <location>
        <begin position="7"/>
        <end position="28"/>
    </location>
</feature>
<dbReference type="EMBL" id="JAAIWN010000005">
    <property type="protein sequence ID" value="NEY80646.1"/>
    <property type="molecule type" value="Genomic_DNA"/>
</dbReference>
<evidence type="ECO:0000313" key="4">
    <source>
        <dbReference type="Proteomes" id="UP000472971"/>
    </source>
</evidence>
<dbReference type="EMBL" id="JACEIO010000005">
    <property type="protein sequence ID" value="MBA4536278.1"/>
    <property type="molecule type" value="Genomic_DNA"/>
</dbReference>
<evidence type="ECO:0000313" key="2">
    <source>
        <dbReference type="EMBL" id="MBA4536278.1"/>
    </source>
</evidence>
<keyword evidence="1" id="KW-0472">Membrane</keyword>
<dbReference type="AlphaFoldDB" id="A0A6B3VYL6"/>